<keyword evidence="2" id="KW-0479">Metal-binding</keyword>
<comment type="cofactor">
    <cofactor evidence="2">
        <name>Fe(2+)</name>
        <dbReference type="ChEBI" id="CHEBI:29033"/>
    </cofactor>
    <text evidence="2">Binds 1 Fe(2+) ion.</text>
</comment>
<dbReference type="EMBL" id="JAAKYA010000031">
    <property type="protein sequence ID" value="NGO38818.1"/>
    <property type="molecule type" value="Genomic_DNA"/>
</dbReference>
<comment type="function">
    <text evidence="2">Removes the formyl group from the N-terminal Met of newly synthesized proteins. Requires at least a dipeptide for an efficient rate of reaction. N-terminal L-methionine is a prerequisite for activity but the enzyme has broad specificity at other positions.</text>
</comment>
<keyword evidence="2" id="KW-0408">Iron</keyword>
<dbReference type="CDD" id="cd00487">
    <property type="entry name" value="Pep_deformylase"/>
    <property type="match status" value="1"/>
</dbReference>
<comment type="similarity">
    <text evidence="1 2">Belongs to the polypeptide deformylase family.</text>
</comment>
<dbReference type="SUPFAM" id="SSF56420">
    <property type="entry name" value="Peptide deformylase"/>
    <property type="match status" value="1"/>
</dbReference>
<dbReference type="PIRSF" id="PIRSF004749">
    <property type="entry name" value="Pep_def"/>
    <property type="match status" value="1"/>
</dbReference>
<dbReference type="Gene3D" id="3.90.45.10">
    <property type="entry name" value="Peptide deformylase"/>
    <property type="match status" value="1"/>
</dbReference>
<evidence type="ECO:0000313" key="4">
    <source>
        <dbReference type="Proteomes" id="UP000477311"/>
    </source>
</evidence>
<organism evidence="3 4">
    <name type="scientific">Limisphaera ngatamarikiensis</name>
    <dbReference type="NCBI Taxonomy" id="1324935"/>
    <lineage>
        <taxon>Bacteria</taxon>
        <taxon>Pseudomonadati</taxon>
        <taxon>Verrucomicrobiota</taxon>
        <taxon>Verrucomicrobiia</taxon>
        <taxon>Limisphaerales</taxon>
        <taxon>Limisphaeraceae</taxon>
        <taxon>Limisphaera</taxon>
    </lineage>
</organism>
<dbReference type="Pfam" id="PF01327">
    <property type="entry name" value="Pep_deformylase"/>
    <property type="match status" value="1"/>
</dbReference>
<comment type="caution">
    <text evidence="3">The sequence shown here is derived from an EMBL/GenBank/DDBJ whole genome shotgun (WGS) entry which is preliminary data.</text>
</comment>
<gene>
    <name evidence="2 3" type="primary">def</name>
    <name evidence="3" type="ORF">G4L39_05335</name>
</gene>
<accession>A0A6M1RFK1</accession>
<dbReference type="EC" id="3.5.1.88" evidence="2"/>
<keyword evidence="4" id="KW-1185">Reference proteome</keyword>
<dbReference type="GO" id="GO:0046872">
    <property type="term" value="F:metal ion binding"/>
    <property type="evidence" value="ECO:0007669"/>
    <property type="project" value="UniProtKB-KW"/>
</dbReference>
<dbReference type="InterPro" id="IPR036821">
    <property type="entry name" value="Peptide_deformylase_sf"/>
</dbReference>
<keyword evidence="2" id="KW-0648">Protein biosynthesis</keyword>
<dbReference type="PRINTS" id="PR01576">
    <property type="entry name" value="PDEFORMYLASE"/>
</dbReference>
<keyword evidence="2 3" id="KW-0378">Hydrolase</keyword>
<comment type="catalytic activity">
    <reaction evidence="2">
        <text>N-terminal N-formyl-L-methionyl-[peptide] + H2O = N-terminal L-methionyl-[peptide] + formate</text>
        <dbReference type="Rhea" id="RHEA:24420"/>
        <dbReference type="Rhea" id="RHEA-COMP:10639"/>
        <dbReference type="Rhea" id="RHEA-COMP:10640"/>
        <dbReference type="ChEBI" id="CHEBI:15377"/>
        <dbReference type="ChEBI" id="CHEBI:15740"/>
        <dbReference type="ChEBI" id="CHEBI:49298"/>
        <dbReference type="ChEBI" id="CHEBI:64731"/>
        <dbReference type="EC" id="3.5.1.88"/>
    </reaction>
</comment>
<dbReference type="Proteomes" id="UP000477311">
    <property type="component" value="Unassembled WGS sequence"/>
</dbReference>
<dbReference type="RefSeq" id="WP_165106496.1">
    <property type="nucleotide sequence ID" value="NZ_JAAKYA010000031.1"/>
</dbReference>
<feature type="binding site" evidence="2">
    <location>
        <position position="149"/>
    </location>
    <ligand>
        <name>Fe cation</name>
        <dbReference type="ChEBI" id="CHEBI:24875"/>
    </ligand>
</feature>
<dbReference type="NCBIfam" id="NF001159">
    <property type="entry name" value="PRK00150.1-3"/>
    <property type="match status" value="1"/>
</dbReference>
<dbReference type="PANTHER" id="PTHR10458:SF22">
    <property type="entry name" value="PEPTIDE DEFORMYLASE"/>
    <property type="match status" value="1"/>
</dbReference>
<dbReference type="InterPro" id="IPR023635">
    <property type="entry name" value="Peptide_deformylase"/>
</dbReference>
<feature type="binding site" evidence="2">
    <location>
        <position position="107"/>
    </location>
    <ligand>
        <name>Fe cation</name>
        <dbReference type="ChEBI" id="CHEBI:24875"/>
    </ligand>
</feature>
<sequence length="193" mass="21628">MVLEVVQYGDPILRRKGARIERITPELRRLIADMFETMYAAHGIGLAAQQVGHALQLTVIDIRGVEDRPSTLELNGEPADPCRLMPLVLINPEIEPLGPSVAGPEGCLSFPEIYAEIVRPDRIEVRALDGEGRPLQFRCGGLLARAVQHEYDHLQGILFIDRMDRRDLERLRPELEALQAATRARLARRAAAR</sequence>
<name>A0A6M1RFK1_9BACT</name>
<proteinExistence type="inferred from homology"/>
<dbReference type="NCBIfam" id="TIGR00079">
    <property type="entry name" value="pept_deformyl"/>
    <property type="match status" value="1"/>
</dbReference>
<feature type="active site" evidence="2">
    <location>
        <position position="150"/>
    </location>
</feature>
<feature type="binding site" evidence="2">
    <location>
        <position position="153"/>
    </location>
    <ligand>
        <name>Fe cation</name>
        <dbReference type="ChEBI" id="CHEBI:24875"/>
    </ligand>
</feature>
<dbReference type="GO" id="GO:0042586">
    <property type="term" value="F:peptide deformylase activity"/>
    <property type="evidence" value="ECO:0007669"/>
    <property type="project" value="UniProtKB-UniRule"/>
</dbReference>
<evidence type="ECO:0000256" key="2">
    <source>
        <dbReference type="HAMAP-Rule" id="MF_00163"/>
    </source>
</evidence>
<evidence type="ECO:0000313" key="3">
    <source>
        <dbReference type="EMBL" id="NGO38818.1"/>
    </source>
</evidence>
<dbReference type="AlphaFoldDB" id="A0A6M1RFK1"/>
<evidence type="ECO:0000256" key="1">
    <source>
        <dbReference type="ARBA" id="ARBA00010759"/>
    </source>
</evidence>
<dbReference type="GO" id="GO:0006412">
    <property type="term" value="P:translation"/>
    <property type="evidence" value="ECO:0007669"/>
    <property type="project" value="UniProtKB-UniRule"/>
</dbReference>
<dbReference type="HAMAP" id="MF_00163">
    <property type="entry name" value="Pep_deformylase"/>
    <property type="match status" value="1"/>
</dbReference>
<protein>
    <recommendedName>
        <fullName evidence="2">Peptide deformylase</fullName>
        <shortName evidence="2">PDF</shortName>
        <ecNumber evidence="2">3.5.1.88</ecNumber>
    </recommendedName>
    <alternativeName>
        <fullName evidence="2">Polypeptide deformylase</fullName>
    </alternativeName>
</protein>
<reference evidence="3 4" key="1">
    <citation type="submission" date="2020-02" db="EMBL/GenBank/DDBJ databases">
        <title>Draft genome sequence of Limisphaera ngatamarikiensis NGM72.4T, a thermophilic Verrucomicrobia grouped in subdivision 3.</title>
        <authorList>
            <person name="Carere C.R."/>
            <person name="Steen J."/>
            <person name="Hugenholtz P."/>
            <person name="Stott M.B."/>
        </authorList>
    </citation>
    <scope>NUCLEOTIDE SEQUENCE [LARGE SCALE GENOMIC DNA]</scope>
    <source>
        <strain evidence="3 4">NGM72.4</strain>
    </source>
</reference>
<dbReference type="PANTHER" id="PTHR10458">
    <property type="entry name" value="PEPTIDE DEFORMYLASE"/>
    <property type="match status" value="1"/>
</dbReference>